<dbReference type="Proteomes" id="UP001066276">
    <property type="component" value="Chromosome 4_2"/>
</dbReference>
<reference evidence="1" key="1">
    <citation type="journal article" date="2022" name="bioRxiv">
        <title>Sequencing and chromosome-scale assembly of the giantPleurodeles waltlgenome.</title>
        <authorList>
            <person name="Brown T."/>
            <person name="Elewa A."/>
            <person name="Iarovenko S."/>
            <person name="Subramanian E."/>
            <person name="Araus A.J."/>
            <person name="Petzold A."/>
            <person name="Susuki M."/>
            <person name="Suzuki K.-i.T."/>
            <person name="Hayashi T."/>
            <person name="Toyoda A."/>
            <person name="Oliveira C."/>
            <person name="Osipova E."/>
            <person name="Leigh N.D."/>
            <person name="Simon A."/>
            <person name="Yun M.H."/>
        </authorList>
    </citation>
    <scope>NUCLEOTIDE SEQUENCE</scope>
    <source>
        <strain evidence="1">20211129_DDA</strain>
        <tissue evidence="1">Liver</tissue>
    </source>
</reference>
<feature type="non-terminal residue" evidence="1">
    <location>
        <position position="67"/>
    </location>
</feature>
<evidence type="ECO:0000313" key="2">
    <source>
        <dbReference type="Proteomes" id="UP001066276"/>
    </source>
</evidence>
<dbReference type="EMBL" id="JANPWB010000008">
    <property type="protein sequence ID" value="KAJ1164830.1"/>
    <property type="molecule type" value="Genomic_DNA"/>
</dbReference>
<proteinExistence type="predicted"/>
<gene>
    <name evidence="1" type="ORF">NDU88_005264</name>
</gene>
<sequence length="67" mass="7608">KSGGVCKMLNERHCCSFIPDNSKKIRSMFTNLTRDSTDLKDLKEPGVWGKFGKGIARVGSWFTNIWN</sequence>
<accession>A0AAV7SL47</accession>
<dbReference type="Gene3D" id="1.10.287.210">
    <property type="match status" value="1"/>
</dbReference>
<evidence type="ECO:0000313" key="1">
    <source>
        <dbReference type="EMBL" id="KAJ1164830.1"/>
    </source>
</evidence>
<feature type="non-terminal residue" evidence="1">
    <location>
        <position position="1"/>
    </location>
</feature>
<protein>
    <submittedName>
        <fullName evidence="1">Uncharacterized protein</fullName>
    </submittedName>
</protein>
<organism evidence="1 2">
    <name type="scientific">Pleurodeles waltl</name>
    <name type="common">Iberian ribbed newt</name>
    <dbReference type="NCBI Taxonomy" id="8319"/>
    <lineage>
        <taxon>Eukaryota</taxon>
        <taxon>Metazoa</taxon>
        <taxon>Chordata</taxon>
        <taxon>Craniata</taxon>
        <taxon>Vertebrata</taxon>
        <taxon>Euteleostomi</taxon>
        <taxon>Amphibia</taxon>
        <taxon>Batrachia</taxon>
        <taxon>Caudata</taxon>
        <taxon>Salamandroidea</taxon>
        <taxon>Salamandridae</taxon>
        <taxon>Pleurodelinae</taxon>
        <taxon>Pleurodeles</taxon>
    </lineage>
</organism>
<comment type="caution">
    <text evidence="1">The sequence shown here is derived from an EMBL/GenBank/DDBJ whole genome shotgun (WGS) entry which is preliminary data.</text>
</comment>
<dbReference type="AlphaFoldDB" id="A0AAV7SL47"/>
<name>A0AAV7SL47_PLEWA</name>
<dbReference type="SUPFAM" id="SSF58069">
    <property type="entry name" value="Virus ectodomain"/>
    <property type="match status" value="1"/>
</dbReference>
<keyword evidence="2" id="KW-1185">Reference proteome</keyword>